<sequence length="200" mass="23144">MGKRKFKQKFLALPENGRCIYCGKKSETVDHFPPRIFFRGKNWPETYCFPACEACNSKKSHDEQALAYIVKEQDLKLQDDEAYQKILKGVRNNEPWIIDEVKQLVGDEAKQGRRDLFGDLGSAVIFPEGEYGIFRFGEKGQHLLKILPHWLGRALYFLHTKDICPGDVHSMILKPVDLQKKTLLIFSVYMSWCQKFVAAK</sequence>
<organism evidence="1 2">
    <name type="scientific">Sorlinia euscelidii</name>
    <dbReference type="NCBI Taxonomy" id="3081148"/>
    <lineage>
        <taxon>Bacteria</taxon>
        <taxon>Pseudomonadati</taxon>
        <taxon>Pseudomonadota</taxon>
        <taxon>Alphaproteobacteria</taxon>
        <taxon>Acetobacterales</taxon>
        <taxon>Acetobacteraceae</taxon>
        <taxon>Sorlinia</taxon>
    </lineage>
</organism>
<accession>A0ABU7U3C0</accession>
<proteinExistence type="predicted"/>
<dbReference type="RefSeq" id="WP_394819697.1">
    <property type="nucleotide sequence ID" value="NZ_JAWJZY010000002.1"/>
</dbReference>
<comment type="caution">
    <text evidence="1">The sequence shown here is derived from an EMBL/GenBank/DDBJ whole genome shotgun (WGS) entry which is preliminary data.</text>
</comment>
<evidence type="ECO:0000313" key="1">
    <source>
        <dbReference type="EMBL" id="MEE8658831.1"/>
    </source>
</evidence>
<dbReference type="Proteomes" id="UP001312908">
    <property type="component" value="Unassembled WGS sequence"/>
</dbReference>
<dbReference type="Gene3D" id="1.10.30.50">
    <property type="match status" value="1"/>
</dbReference>
<evidence type="ECO:0008006" key="3">
    <source>
        <dbReference type="Google" id="ProtNLM"/>
    </source>
</evidence>
<protein>
    <recommendedName>
        <fullName evidence="3">HNH endonuclease</fullName>
    </recommendedName>
</protein>
<keyword evidence="2" id="KW-1185">Reference proteome</keyword>
<dbReference type="EMBL" id="JAWJZY010000002">
    <property type="protein sequence ID" value="MEE8658831.1"/>
    <property type="molecule type" value="Genomic_DNA"/>
</dbReference>
<evidence type="ECO:0000313" key="2">
    <source>
        <dbReference type="Proteomes" id="UP001312908"/>
    </source>
</evidence>
<name>A0ABU7U3C0_9PROT</name>
<reference evidence="1 2" key="1">
    <citation type="submission" date="2023-10" db="EMBL/GenBank/DDBJ databases">
        <title>Sorlinia euscelidii gen. nov., sp. nov., an acetic acid bacteria isolated from the gut of Euscelidius variegatus emitter.</title>
        <authorList>
            <person name="Michoud G."/>
            <person name="Marasco R."/>
            <person name="Seferji K."/>
            <person name="Gonella E."/>
            <person name="Garuglieri E."/>
            <person name="Alma A."/>
            <person name="Mapelli F."/>
            <person name="Borin S."/>
            <person name="Daffonchio D."/>
            <person name="Crotti E."/>
        </authorList>
    </citation>
    <scope>NUCLEOTIDE SEQUENCE [LARGE SCALE GENOMIC DNA]</scope>
    <source>
        <strain evidence="1 2">EV16P</strain>
    </source>
</reference>
<gene>
    <name evidence="1" type="ORF">DOFOFD_07385</name>
</gene>